<dbReference type="Proteomes" id="UP001055125">
    <property type="component" value="Unassembled WGS sequence"/>
</dbReference>
<evidence type="ECO:0000313" key="4">
    <source>
        <dbReference type="EMBL" id="GJD96091.1"/>
    </source>
</evidence>
<name>A0ABQ4RZR8_9HYPH</name>
<reference evidence="4" key="1">
    <citation type="journal article" date="2021" name="Front. Microbiol.">
        <title>Comprehensive Comparative Genomics and Phenotyping of Methylobacterium Species.</title>
        <authorList>
            <person name="Alessa O."/>
            <person name="Ogura Y."/>
            <person name="Fujitani Y."/>
            <person name="Takami H."/>
            <person name="Hayashi T."/>
            <person name="Sahin N."/>
            <person name="Tani A."/>
        </authorList>
    </citation>
    <scope>NUCLEOTIDE SEQUENCE</scope>
    <source>
        <strain evidence="4">DSM 19015</strain>
    </source>
</reference>
<reference evidence="4" key="2">
    <citation type="submission" date="2021-08" db="EMBL/GenBank/DDBJ databases">
        <authorList>
            <person name="Tani A."/>
            <person name="Ola A."/>
            <person name="Ogura Y."/>
            <person name="Katsura K."/>
            <person name="Hayashi T."/>
        </authorList>
    </citation>
    <scope>NUCLEOTIDE SEQUENCE</scope>
    <source>
        <strain evidence="4">DSM 19015</strain>
    </source>
</reference>
<sequence length="268" mass="27570">MCAGPIAVENRFERVAHWPERRNAVSRAVAGLLEETGDLTPERLRRASVAGQGLTALERLLYGEAEGGAARAADELAAPAGGRRRALGAAIAGNLREIGAETLSGWTGNEGEAAAYERASPEAAREILTRLATDQLAQIEAVEDAKLATVLGKGPDGARPLLAEGWRAGRSLRAIALNLAAAEAFTRAALSHEPERLRAVEAGAATARSVADGLAAGSAELGALAADPKGRGRLVLLRDAVASARAVCGPAYAEALGITIGFNSRDGD</sequence>
<protein>
    <recommendedName>
        <fullName evidence="3">Imelysin-like domain-containing protein</fullName>
    </recommendedName>
</protein>
<feature type="domain" description="Imelysin-like" evidence="3">
    <location>
        <begin position="6"/>
        <end position="228"/>
    </location>
</feature>
<dbReference type="Pfam" id="PF09375">
    <property type="entry name" value="Peptidase_M75"/>
    <property type="match status" value="1"/>
</dbReference>
<dbReference type="InterPro" id="IPR038352">
    <property type="entry name" value="Imelysin_sf"/>
</dbReference>
<dbReference type="EMBL" id="BPQP01000054">
    <property type="protein sequence ID" value="GJD96091.1"/>
    <property type="molecule type" value="Genomic_DNA"/>
</dbReference>
<dbReference type="Gene3D" id="1.20.1420.20">
    <property type="entry name" value="M75 peptidase, HXXE motif"/>
    <property type="match status" value="1"/>
</dbReference>
<organism evidence="4 5">
    <name type="scientific">Methylobacterium iners</name>
    <dbReference type="NCBI Taxonomy" id="418707"/>
    <lineage>
        <taxon>Bacteria</taxon>
        <taxon>Pseudomonadati</taxon>
        <taxon>Pseudomonadota</taxon>
        <taxon>Alphaproteobacteria</taxon>
        <taxon>Hyphomicrobiales</taxon>
        <taxon>Methylobacteriaceae</taxon>
        <taxon>Methylobacterium</taxon>
    </lineage>
</organism>
<evidence type="ECO:0000259" key="3">
    <source>
        <dbReference type="Pfam" id="PF09375"/>
    </source>
</evidence>
<dbReference type="InterPro" id="IPR018976">
    <property type="entry name" value="Imelysin-like"/>
</dbReference>
<evidence type="ECO:0000313" key="5">
    <source>
        <dbReference type="Proteomes" id="UP001055125"/>
    </source>
</evidence>
<comment type="subcellular location">
    <subcellularLocation>
        <location evidence="1">Cell envelope</location>
    </subcellularLocation>
</comment>
<keyword evidence="2" id="KW-0732">Signal</keyword>
<proteinExistence type="predicted"/>
<gene>
    <name evidence="4" type="ORF">OCOJLMKI_3309</name>
</gene>
<accession>A0ABQ4RZR8</accession>
<comment type="caution">
    <text evidence="4">The sequence shown here is derived from an EMBL/GenBank/DDBJ whole genome shotgun (WGS) entry which is preliminary data.</text>
</comment>
<evidence type="ECO:0000256" key="2">
    <source>
        <dbReference type="ARBA" id="ARBA00022729"/>
    </source>
</evidence>
<keyword evidence="5" id="KW-1185">Reference proteome</keyword>
<evidence type="ECO:0000256" key="1">
    <source>
        <dbReference type="ARBA" id="ARBA00004196"/>
    </source>
</evidence>